<dbReference type="EMBL" id="MU002301">
    <property type="protein sequence ID" value="KAF2787583.1"/>
    <property type="molecule type" value="Genomic_DNA"/>
</dbReference>
<dbReference type="Pfam" id="PF23865">
    <property type="entry name" value="DUF7223"/>
    <property type="match status" value="1"/>
</dbReference>
<accession>A0A6A6WUG0</accession>
<gene>
    <name evidence="3" type="ORF">K505DRAFT_257392</name>
</gene>
<feature type="domain" description="DUF7223" evidence="2">
    <location>
        <begin position="155"/>
        <end position="347"/>
    </location>
</feature>
<dbReference type="Proteomes" id="UP000799757">
    <property type="component" value="Unassembled WGS sequence"/>
</dbReference>
<evidence type="ECO:0000259" key="1">
    <source>
        <dbReference type="Pfam" id="PF22974"/>
    </source>
</evidence>
<evidence type="ECO:0000259" key="2">
    <source>
        <dbReference type="Pfam" id="PF23865"/>
    </source>
</evidence>
<name>A0A6A6WUG0_9PLEO</name>
<dbReference type="InterPro" id="IPR054293">
    <property type="entry name" value="DUF7029"/>
</dbReference>
<evidence type="ECO:0000313" key="3">
    <source>
        <dbReference type="EMBL" id="KAF2787583.1"/>
    </source>
</evidence>
<proteinExistence type="predicted"/>
<keyword evidence="4" id="KW-1185">Reference proteome</keyword>
<organism evidence="3 4">
    <name type="scientific">Melanomma pulvis-pyrius CBS 109.77</name>
    <dbReference type="NCBI Taxonomy" id="1314802"/>
    <lineage>
        <taxon>Eukaryota</taxon>
        <taxon>Fungi</taxon>
        <taxon>Dikarya</taxon>
        <taxon>Ascomycota</taxon>
        <taxon>Pezizomycotina</taxon>
        <taxon>Dothideomycetes</taxon>
        <taxon>Pleosporomycetidae</taxon>
        <taxon>Pleosporales</taxon>
        <taxon>Melanommataceae</taxon>
        <taxon>Melanomma</taxon>
    </lineage>
</organism>
<sequence length="585" mass="61186">MKLHFVDMVSARDAKASCFGEKGGRIITSHEGCNKEGERAVYKVNDVTVSADEHSLELSVEQSTWKDAFKRFDIDFGYTNDDHLYRRHSDFAKVRRRRQASNPTVSAELIAIPTGTPEDVTSQSFDISSQLIDSTFKLPDFVNLLNPLIPLPSIPIDLKCKNCTTTGTLVLTQGAINIDLTNVADLNPDTSVISGGFFELAANDMSAHIELVAKPIVSDTFSVTLPGLPILGFVIPGIGEAGVTFNQTLTASYDVPKSIEVTYGFDVVVPSPSTIKVELTDFTKSGIVGFPDSKLTPLPFSANVSEINILLSAAYLPSIPIGFKFLDQLDAGVTISMELPRLDLRLSNRGANCDSIAPPTAANATNTTSLSPNDPSAALPGILAELASLVLVEANVSISLDVGAKFSFPLLPDGLDSFATAANIFETTFQLLTSCLDPKNGFAPATQLAVSETATYIASTIVAASSTACATSTVTVIIPYGGTAPPAPSATSVAVPSSVLQVDEPAPTSSIIEQGGYAPPSNGTVQTTVAPSGTGGYTVPSATAPQQFTGAASPGIFTPALNWSGAGWQAAVLGVSFVAGIMVLL</sequence>
<dbReference type="InterPro" id="IPR055647">
    <property type="entry name" value="DUF7223"/>
</dbReference>
<dbReference type="Pfam" id="PF22974">
    <property type="entry name" value="DUF7029"/>
    <property type="match status" value="1"/>
</dbReference>
<feature type="domain" description="DUF7029" evidence="1">
    <location>
        <begin position="1"/>
        <end position="73"/>
    </location>
</feature>
<evidence type="ECO:0008006" key="5">
    <source>
        <dbReference type="Google" id="ProtNLM"/>
    </source>
</evidence>
<reference evidence="3" key="1">
    <citation type="journal article" date="2020" name="Stud. Mycol.">
        <title>101 Dothideomycetes genomes: a test case for predicting lifestyles and emergence of pathogens.</title>
        <authorList>
            <person name="Haridas S."/>
            <person name="Albert R."/>
            <person name="Binder M."/>
            <person name="Bloem J."/>
            <person name="Labutti K."/>
            <person name="Salamov A."/>
            <person name="Andreopoulos B."/>
            <person name="Baker S."/>
            <person name="Barry K."/>
            <person name="Bills G."/>
            <person name="Bluhm B."/>
            <person name="Cannon C."/>
            <person name="Castanera R."/>
            <person name="Culley D."/>
            <person name="Daum C."/>
            <person name="Ezra D."/>
            <person name="Gonzalez J."/>
            <person name="Henrissat B."/>
            <person name="Kuo A."/>
            <person name="Liang C."/>
            <person name="Lipzen A."/>
            <person name="Lutzoni F."/>
            <person name="Magnuson J."/>
            <person name="Mondo S."/>
            <person name="Nolan M."/>
            <person name="Ohm R."/>
            <person name="Pangilinan J."/>
            <person name="Park H.-J."/>
            <person name="Ramirez L."/>
            <person name="Alfaro M."/>
            <person name="Sun H."/>
            <person name="Tritt A."/>
            <person name="Yoshinaga Y."/>
            <person name="Zwiers L.-H."/>
            <person name="Turgeon B."/>
            <person name="Goodwin S."/>
            <person name="Spatafora J."/>
            <person name="Crous P."/>
            <person name="Grigoriev I."/>
        </authorList>
    </citation>
    <scope>NUCLEOTIDE SEQUENCE</scope>
    <source>
        <strain evidence="3">CBS 109.77</strain>
    </source>
</reference>
<evidence type="ECO:0000313" key="4">
    <source>
        <dbReference type="Proteomes" id="UP000799757"/>
    </source>
</evidence>
<dbReference type="OrthoDB" id="5382170at2759"/>
<dbReference type="AlphaFoldDB" id="A0A6A6WUG0"/>
<protein>
    <recommendedName>
        <fullName evidence="5">GPI anchored protein</fullName>
    </recommendedName>
</protein>